<feature type="compositionally biased region" description="Low complexity" evidence="1">
    <location>
        <begin position="48"/>
        <end position="59"/>
    </location>
</feature>
<sequence>MKIYLSFLGIHSNVVAEMSDICEQDDDEEDIRILKKKSTRKKRKRTNKNLLNIVNSAPSSRPPPPSEPEGLMLVIFRLGSSISNGLGDASLE</sequence>
<comment type="caution">
    <text evidence="2">The sequence shown here is derived from an EMBL/GenBank/DDBJ whole genome shotgun (WGS) entry which is preliminary data.</text>
</comment>
<evidence type="ECO:0000313" key="3">
    <source>
        <dbReference type="Proteomes" id="UP000663889"/>
    </source>
</evidence>
<evidence type="ECO:0000256" key="1">
    <source>
        <dbReference type="SAM" id="MobiDB-lite"/>
    </source>
</evidence>
<reference evidence="2" key="1">
    <citation type="submission" date="2021-02" db="EMBL/GenBank/DDBJ databases">
        <authorList>
            <person name="Nowell W R."/>
        </authorList>
    </citation>
    <scope>NUCLEOTIDE SEQUENCE</scope>
</reference>
<name>A0A815VA70_9BILA</name>
<feature type="compositionally biased region" description="Basic residues" evidence="1">
    <location>
        <begin position="37"/>
        <end position="47"/>
    </location>
</feature>
<gene>
    <name evidence="2" type="ORF">SEV965_LOCUS37650</name>
</gene>
<protein>
    <submittedName>
        <fullName evidence="2">Uncharacterized protein</fullName>
    </submittedName>
</protein>
<evidence type="ECO:0000313" key="2">
    <source>
        <dbReference type="EMBL" id="CAF1533209.1"/>
    </source>
</evidence>
<dbReference type="AlphaFoldDB" id="A0A815VA70"/>
<dbReference type="EMBL" id="CAJNOU010008012">
    <property type="protein sequence ID" value="CAF1533209.1"/>
    <property type="molecule type" value="Genomic_DNA"/>
</dbReference>
<dbReference type="Proteomes" id="UP000663889">
    <property type="component" value="Unassembled WGS sequence"/>
</dbReference>
<feature type="region of interest" description="Disordered" evidence="1">
    <location>
        <begin position="37"/>
        <end position="70"/>
    </location>
</feature>
<organism evidence="2 3">
    <name type="scientific">Rotaria sordida</name>
    <dbReference type="NCBI Taxonomy" id="392033"/>
    <lineage>
        <taxon>Eukaryota</taxon>
        <taxon>Metazoa</taxon>
        <taxon>Spiralia</taxon>
        <taxon>Gnathifera</taxon>
        <taxon>Rotifera</taxon>
        <taxon>Eurotatoria</taxon>
        <taxon>Bdelloidea</taxon>
        <taxon>Philodinida</taxon>
        <taxon>Philodinidae</taxon>
        <taxon>Rotaria</taxon>
    </lineage>
</organism>
<accession>A0A815VA70</accession>
<proteinExistence type="predicted"/>